<accession>A0ACC3CX20</accession>
<dbReference type="EMBL" id="JAWDJW010010345">
    <property type="protein sequence ID" value="KAK3047635.1"/>
    <property type="molecule type" value="Genomic_DNA"/>
</dbReference>
<evidence type="ECO:0000313" key="1">
    <source>
        <dbReference type="EMBL" id="KAK3047635.1"/>
    </source>
</evidence>
<keyword evidence="2" id="KW-1185">Reference proteome</keyword>
<evidence type="ECO:0000313" key="2">
    <source>
        <dbReference type="Proteomes" id="UP001186974"/>
    </source>
</evidence>
<organism evidence="1 2">
    <name type="scientific">Coniosporium uncinatum</name>
    <dbReference type="NCBI Taxonomy" id="93489"/>
    <lineage>
        <taxon>Eukaryota</taxon>
        <taxon>Fungi</taxon>
        <taxon>Dikarya</taxon>
        <taxon>Ascomycota</taxon>
        <taxon>Pezizomycotina</taxon>
        <taxon>Dothideomycetes</taxon>
        <taxon>Dothideomycetes incertae sedis</taxon>
        <taxon>Coniosporium</taxon>
    </lineage>
</organism>
<gene>
    <name evidence="1" type="ORF">LTS18_013123</name>
</gene>
<dbReference type="Proteomes" id="UP001186974">
    <property type="component" value="Unassembled WGS sequence"/>
</dbReference>
<comment type="caution">
    <text evidence="1">The sequence shown here is derived from an EMBL/GenBank/DDBJ whole genome shotgun (WGS) entry which is preliminary data.</text>
</comment>
<reference evidence="1" key="1">
    <citation type="submission" date="2024-09" db="EMBL/GenBank/DDBJ databases">
        <title>Black Yeasts Isolated from many extreme environments.</title>
        <authorList>
            <person name="Coleine C."/>
            <person name="Stajich J.E."/>
            <person name="Selbmann L."/>
        </authorList>
    </citation>
    <scope>NUCLEOTIDE SEQUENCE</scope>
    <source>
        <strain evidence="1">CCFEE 5737</strain>
    </source>
</reference>
<proteinExistence type="predicted"/>
<sequence>NWNVFAAILSIQPSICLFEHAMASACRPIPSTSASLPLSGTGSIPAAYIQPKHIWAHAWWTCPGCAPAASPRTGQDTARFSRLFFAAFVSDADDVLASSICTSSVSNPGWAGYAELPATPYIFDSPTYEPLSARREPIQQCPPEPGTTEVRQPVIHTVQLFPPLCHCSTPDSVSPNIALRASPVAATATPKPATR</sequence>
<name>A0ACC3CX20_9PEZI</name>
<feature type="non-terminal residue" evidence="1">
    <location>
        <position position="1"/>
    </location>
</feature>
<protein>
    <submittedName>
        <fullName evidence="1">Uncharacterized protein</fullName>
    </submittedName>
</protein>
<feature type="non-terminal residue" evidence="1">
    <location>
        <position position="195"/>
    </location>
</feature>